<evidence type="ECO:0000313" key="1">
    <source>
        <dbReference type="EMBL" id="VDL68104.1"/>
    </source>
</evidence>
<evidence type="ECO:0000313" key="3">
    <source>
        <dbReference type="WBParaSite" id="NBR_0000451401-mRNA-1"/>
    </source>
</evidence>
<proteinExistence type="predicted"/>
<evidence type="ECO:0000313" key="2">
    <source>
        <dbReference type="Proteomes" id="UP000271162"/>
    </source>
</evidence>
<name>A0A0N4XPR2_NIPBR</name>
<reference evidence="3" key="1">
    <citation type="submission" date="2017-02" db="UniProtKB">
        <authorList>
            <consortium name="WormBaseParasite"/>
        </authorList>
    </citation>
    <scope>IDENTIFICATION</scope>
</reference>
<protein>
    <submittedName>
        <fullName evidence="1 3">Uncharacterized protein</fullName>
    </submittedName>
</protein>
<organism evidence="3">
    <name type="scientific">Nippostrongylus brasiliensis</name>
    <name type="common">Rat hookworm</name>
    <dbReference type="NCBI Taxonomy" id="27835"/>
    <lineage>
        <taxon>Eukaryota</taxon>
        <taxon>Metazoa</taxon>
        <taxon>Ecdysozoa</taxon>
        <taxon>Nematoda</taxon>
        <taxon>Chromadorea</taxon>
        <taxon>Rhabditida</taxon>
        <taxon>Rhabditina</taxon>
        <taxon>Rhabditomorpha</taxon>
        <taxon>Strongyloidea</taxon>
        <taxon>Heligmosomidae</taxon>
        <taxon>Nippostrongylus</taxon>
    </lineage>
</organism>
<dbReference type="STRING" id="27835.A0A0N4XPR2"/>
<dbReference type="WBParaSite" id="NBR_0000451401-mRNA-1">
    <property type="protein sequence ID" value="NBR_0000451401-mRNA-1"/>
    <property type="gene ID" value="NBR_0000451401"/>
</dbReference>
<reference evidence="1 2" key="2">
    <citation type="submission" date="2018-11" db="EMBL/GenBank/DDBJ databases">
        <authorList>
            <consortium name="Pathogen Informatics"/>
        </authorList>
    </citation>
    <scope>NUCLEOTIDE SEQUENCE [LARGE SCALE GENOMIC DNA]</scope>
</reference>
<keyword evidence="2" id="KW-1185">Reference proteome</keyword>
<dbReference type="Proteomes" id="UP000271162">
    <property type="component" value="Unassembled WGS sequence"/>
</dbReference>
<gene>
    <name evidence="1" type="ORF">NBR_LOCUS4515</name>
</gene>
<accession>A0A0N4XPR2</accession>
<dbReference type="EMBL" id="UYSL01008604">
    <property type="protein sequence ID" value="VDL68104.1"/>
    <property type="molecule type" value="Genomic_DNA"/>
</dbReference>
<sequence length="83" mass="9231">MITIAGYLLDYYTGTNCANWIESREISSPSKTKALEAYSNIIQYMSTKYRSQPSKILAIWKKSDLNATLSKGGEKTLTTNGSL</sequence>
<dbReference type="AlphaFoldDB" id="A0A0N4XPR2"/>